<keyword evidence="1" id="KW-0175">Coiled coil</keyword>
<evidence type="ECO:0000313" key="3">
    <source>
        <dbReference type="Proteomes" id="UP000249432"/>
    </source>
</evidence>
<organism evidence="2 3">
    <name type="scientific">Corynebacterium kroppenstedtii</name>
    <dbReference type="NCBI Taxonomy" id="161879"/>
    <lineage>
        <taxon>Bacteria</taxon>
        <taxon>Bacillati</taxon>
        <taxon>Actinomycetota</taxon>
        <taxon>Actinomycetes</taxon>
        <taxon>Mycobacteriales</taxon>
        <taxon>Corynebacteriaceae</taxon>
        <taxon>Corynebacterium</taxon>
    </lineage>
</organism>
<name>A0A2W5V7L6_9CORY</name>
<comment type="caution">
    <text evidence="2">The sequence shown here is derived from an EMBL/GenBank/DDBJ whole genome shotgun (WGS) entry which is preliminary data.</text>
</comment>
<reference evidence="2 3" key="1">
    <citation type="submission" date="2017-08" db="EMBL/GenBank/DDBJ databases">
        <title>Infants hospitalized years apart are colonized by the same room-sourced microbial strains.</title>
        <authorList>
            <person name="Brooks B."/>
            <person name="Olm M.R."/>
            <person name="Firek B.A."/>
            <person name="Baker R."/>
            <person name="Thomas B.C."/>
            <person name="Morowitz M.J."/>
            <person name="Banfield J.F."/>
        </authorList>
    </citation>
    <scope>NUCLEOTIDE SEQUENCE [LARGE SCALE GENOMIC DNA]</scope>
    <source>
        <strain evidence="2">S2_003_000_R1_3</strain>
    </source>
</reference>
<accession>A0A2W5V7L6</accession>
<dbReference type="AlphaFoldDB" id="A0A2W5V7L6"/>
<evidence type="ECO:0000256" key="1">
    <source>
        <dbReference type="SAM" id="Coils"/>
    </source>
</evidence>
<dbReference type="RefSeq" id="WP_303734132.1">
    <property type="nucleotide sequence ID" value="NZ_CAKZHK010000007.1"/>
</dbReference>
<dbReference type="Proteomes" id="UP000249432">
    <property type="component" value="Unassembled WGS sequence"/>
</dbReference>
<protein>
    <submittedName>
        <fullName evidence="2">Uncharacterized protein</fullName>
    </submittedName>
</protein>
<gene>
    <name evidence="2" type="ORF">DI525_01995</name>
</gene>
<proteinExistence type="predicted"/>
<dbReference type="EMBL" id="QFRA01000003">
    <property type="protein sequence ID" value="PZR06101.1"/>
    <property type="molecule type" value="Genomic_DNA"/>
</dbReference>
<feature type="coiled-coil region" evidence="1">
    <location>
        <begin position="7"/>
        <end position="37"/>
    </location>
</feature>
<evidence type="ECO:0000313" key="2">
    <source>
        <dbReference type="EMBL" id="PZR06101.1"/>
    </source>
</evidence>
<sequence length="88" mass="9726">MTTTKQISTVLARVEQLKAKQAELEQQAREADAALTELLGSSVREAVENPRSRWAAYADRTVEDFYHAIVIGEPTASESPQASEICDF</sequence>